<keyword evidence="17" id="KW-1185">Reference proteome</keyword>
<dbReference type="PANTHER" id="PTHR11848:SF150">
    <property type="entry name" value="GROWTH_DIFFERENTIATION FACTOR 8"/>
    <property type="match status" value="1"/>
</dbReference>
<evidence type="ECO:0000256" key="12">
    <source>
        <dbReference type="RuleBase" id="RU000354"/>
    </source>
</evidence>
<keyword evidence="4 13" id="KW-0202">Cytokine</keyword>
<evidence type="ECO:0000256" key="8">
    <source>
        <dbReference type="ARBA" id="ARBA00023030"/>
    </source>
</evidence>
<accession>A0A3B3SAU3</accession>
<dbReference type="FunFam" id="2.10.90.10:FF:000006">
    <property type="entry name" value="growth/differentiation factor 8"/>
    <property type="match status" value="1"/>
</dbReference>
<dbReference type="Gene3D" id="2.60.120.970">
    <property type="match status" value="1"/>
</dbReference>
<dbReference type="GO" id="GO:0008083">
    <property type="term" value="F:growth factor activity"/>
    <property type="evidence" value="ECO:0007669"/>
    <property type="project" value="UniProtKB-UniRule"/>
</dbReference>
<proteinExistence type="inferred from homology"/>
<comment type="subunit">
    <text evidence="3 13">Homodimer; disulfide-linked.</text>
</comment>
<feature type="domain" description="TGF-beta family profile" evidence="15">
    <location>
        <begin position="260"/>
        <end position="372"/>
    </location>
</feature>
<evidence type="ECO:0000256" key="2">
    <source>
        <dbReference type="ARBA" id="ARBA00006656"/>
    </source>
</evidence>
<evidence type="ECO:0000256" key="11">
    <source>
        <dbReference type="ARBA" id="ARBA00031866"/>
    </source>
</evidence>
<evidence type="ECO:0000256" key="3">
    <source>
        <dbReference type="ARBA" id="ARBA00011748"/>
    </source>
</evidence>
<dbReference type="GO" id="GO:0007179">
    <property type="term" value="P:transforming growth factor beta receptor signaling pathway"/>
    <property type="evidence" value="ECO:0007669"/>
    <property type="project" value="Ensembl"/>
</dbReference>
<dbReference type="InterPro" id="IPR017948">
    <property type="entry name" value="TGFb_CS"/>
</dbReference>
<dbReference type="Proteomes" id="UP000261540">
    <property type="component" value="Unplaced"/>
</dbReference>
<dbReference type="SMART" id="SM00204">
    <property type="entry name" value="TGFB"/>
    <property type="match status" value="1"/>
</dbReference>
<dbReference type="PROSITE" id="PS00250">
    <property type="entry name" value="TGF_BETA_1"/>
    <property type="match status" value="1"/>
</dbReference>
<dbReference type="GO" id="GO:0014738">
    <property type="term" value="P:regulation of muscle hyperplasia"/>
    <property type="evidence" value="ECO:0007669"/>
    <property type="project" value="Ensembl"/>
</dbReference>
<reference evidence="16" key="2">
    <citation type="submission" date="2025-09" db="UniProtKB">
        <authorList>
            <consortium name="Ensembl"/>
        </authorList>
    </citation>
    <scope>IDENTIFICATION</scope>
</reference>
<evidence type="ECO:0000256" key="7">
    <source>
        <dbReference type="ARBA" id="ARBA00022729"/>
    </source>
</evidence>
<reference evidence="16" key="1">
    <citation type="submission" date="2025-08" db="UniProtKB">
        <authorList>
            <consortium name="Ensembl"/>
        </authorList>
    </citation>
    <scope>IDENTIFICATION</scope>
</reference>
<dbReference type="InterPro" id="IPR001839">
    <property type="entry name" value="TGF-b_C"/>
</dbReference>
<dbReference type="SUPFAM" id="SSF57501">
    <property type="entry name" value="Cystine-knot cytokines"/>
    <property type="match status" value="1"/>
</dbReference>
<dbReference type="GO" id="GO:0005615">
    <property type="term" value="C:extracellular space"/>
    <property type="evidence" value="ECO:0007669"/>
    <property type="project" value="UniProtKB-UniRule"/>
</dbReference>
<keyword evidence="7 13" id="KW-0732">Signal</keyword>
<evidence type="ECO:0000256" key="4">
    <source>
        <dbReference type="ARBA" id="ARBA00022514"/>
    </source>
</evidence>
<dbReference type="OrthoDB" id="5948587at2759"/>
<evidence type="ECO:0000259" key="15">
    <source>
        <dbReference type="PROSITE" id="PS51362"/>
    </source>
</evidence>
<dbReference type="InterPro" id="IPR001111">
    <property type="entry name" value="TGF-b_propeptide"/>
</dbReference>
<feature type="signal peptide" evidence="14">
    <location>
        <begin position="1"/>
        <end position="22"/>
    </location>
</feature>
<dbReference type="PANTHER" id="PTHR11848">
    <property type="entry name" value="TGF-BETA FAMILY"/>
    <property type="match status" value="1"/>
</dbReference>
<evidence type="ECO:0000256" key="10">
    <source>
        <dbReference type="ARBA" id="ARBA00023852"/>
    </source>
</evidence>
<dbReference type="PROSITE" id="PS51362">
    <property type="entry name" value="TGF_BETA_2"/>
    <property type="match status" value="1"/>
</dbReference>
<dbReference type="GO" id="GO:0003222">
    <property type="term" value="P:ventricular trabecula myocardium morphogenesis"/>
    <property type="evidence" value="ECO:0007669"/>
    <property type="project" value="Ensembl"/>
</dbReference>
<dbReference type="KEGG" id="pki:111845430"/>
<dbReference type="STRING" id="1676925.ENSPKIP00000027340"/>
<dbReference type="Pfam" id="PF00019">
    <property type="entry name" value="TGF_beta"/>
    <property type="match status" value="1"/>
</dbReference>
<dbReference type="GO" id="GO:0006955">
    <property type="term" value="P:immune response"/>
    <property type="evidence" value="ECO:0007669"/>
    <property type="project" value="Ensembl"/>
</dbReference>
<sequence length="372" mass="42427">MQLTQVLFYLSFLFALGPVGQGDITAHQPSDDIEQCSTCEFRQHSKLMRLHAIKSQILSKLRLKQAPNISRDVVKQLLPKAPPLQQLLDQYDMVGDDNKDEIMEEDDDDHAITETIMAMATEPDPTVQVDRKPKCCFFSFSPKIQPNRIVKAQLWVHLRPADEETTVFLQISRLKPLADGSRHIRIRSLKVDVSAGTSSWQSIDVKQLLQVWLRQPETNWGIEINAYDAKGNDLAVTSAESGEEGLQPFMEVKISDNPRRSRRDSGLECDENSLESRCCRYPLTVDFEDFGWDWIIAPKRYKANYCSGECEYMHLQKYPHTHLVNKANPRGTAGPCCTPTKMSPINMLYFNRKEQIIYGKIPSMVVDRCGCS</sequence>
<dbReference type="GO" id="GO:0048642">
    <property type="term" value="P:negative regulation of skeletal muscle tissue development"/>
    <property type="evidence" value="ECO:0007669"/>
    <property type="project" value="Ensembl"/>
</dbReference>
<evidence type="ECO:0000256" key="14">
    <source>
        <dbReference type="SAM" id="SignalP"/>
    </source>
</evidence>
<evidence type="ECO:0000256" key="9">
    <source>
        <dbReference type="ARBA" id="ARBA00023157"/>
    </source>
</evidence>
<dbReference type="Pfam" id="PF00688">
    <property type="entry name" value="TGFb_propeptide"/>
    <property type="match status" value="1"/>
</dbReference>
<dbReference type="GO" id="GO:0005125">
    <property type="term" value="F:cytokine activity"/>
    <property type="evidence" value="ECO:0007669"/>
    <property type="project" value="UniProtKB-UniRule"/>
</dbReference>
<feature type="chain" id="PRO_5017225349" description="Growth/differentiation factor 8" evidence="14">
    <location>
        <begin position="23"/>
        <end position="372"/>
    </location>
</feature>
<keyword evidence="5 13" id="KW-0964">Secreted</keyword>
<evidence type="ECO:0000256" key="1">
    <source>
        <dbReference type="ARBA" id="ARBA00004613"/>
    </source>
</evidence>
<comment type="subcellular location">
    <subcellularLocation>
        <location evidence="1 13">Secreted</location>
    </subcellularLocation>
</comment>
<dbReference type="GO" id="GO:0110023">
    <property type="term" value="P:negative regulation of cardiac muscle myoblast proliferation"/>
    <property type="evidence" value="ECO:0007669"/>
    <property type="project" value="Ensembl"/>
</dbReference>
<evidence type="ECO:0000256" key="5">
    <source>
        <dbReference type="ARBA" id="ARBA00022525"/>
    </source>
</evidence>
<evidence type="ECO:0000256" key="6">
    <source>
        <dbReference type="ARBA" id="ARBA00022685"/>
    </source>
</evidence>
<dbReference type="GO" id="GO:0031100">
    <property type="term" value="P:animal organ regeneration"/>
    <property type="evidence" value="ECO:0007669"/>
    <property type="project" value="Ensembl"/>
</dbReference>
<evidence type="ECO:0000313" key="17">
    <source>
        <dbReference type="Proteomes" id="UP000261540"/>
    </source>
</evidence>
<evidence type="ECO:0000313" key="16">
    <source>
        <dbReference type="Ensembl" id="ENSPKIP00000027340.1"/>
    </source>
</evidence>
<comment type="similarity">
    <text evidence="2 12">Belongs to the TGF-beta family.</text>
</comment>
<dbReference type="GeneID" id="111845430"/>
<dbReference type="InterPro" id="IPR029034">
    <property type="entry name" value="Cystine-knot_cytokine"/>
</dbReference>
<dbReference type="GO" id="GO:0007519">
    <property type="term" value="P:skeletal muscle tissue development"/>
    <property type="evidence" value="ECO:0007669"/>
    <property type="project" value="Ensembl"/>
</dbReference>
<dbReference type="InterPro" id="IPR015615">
    <property type="entry name" value="TGF-beta-rel"/>
</dbReference>
<dbReference type="GeneTree" id="ENSGT00940000165813"/>
<comment type="function">
    <text evidence="13">Acts specifically as a negative regulator of skeletal muscle growth.</text>
</comment>
<dbReference type="GO" id="GO:0110021">
    <property type="term" value="P:cardiac muscle myoblast proliferation"/>
    <property type="evidence" value="ECO:0007669"/>
    <property type="project" value="Ensembl"/>
</dbReference>
<name>A0A3B3SAU3_9TELE</name>
<keyword evidence="9 13" id="KW-1015">Disulfide bond</keyword>
<keyword evidence="6 13" id="KW-0165">Cleavage on pair of basic residues</keyword>
<organism evidence="16 17">
    <name type="scientific">Paramormyrops kingsleyae</name>
    <dbReference type="NCBI Taxonomy" id="1676925"/>
    <lineage>
        <taxon>Eukaryota</taxon>
        <taxon>Metazoa</taxon>
        <taxon>Chordata</taxon>
        <taxon>Craniata</taxon>
        <taxon>Vertebrata</taxon>
        <taxon>Euteleostomi</taxon>
        <taxon>Actinopterygii</taxon>
        <taxon>Neopterygii</taxon>
        <taxon>Teleostei</taxon>
        <taxon>Osteoglossocephala</taxon>
        <taxon>Osteoglossomorpha</taxon>
        <taxon>Osteoglossiformes</taxon>
        <taxon>Mormyridae</taxon>
        <taxon>Paramormyrops</taxon>
    </lineage>
</organism>
<keyword evidence="8 12" id="KW-0339">Growth factor</keyword>
<dbReference type="Ensembl" id="ENSPKIT00000008107.1">
    <property type="protein sequence ID" value="ENSPKIP00000027340.1"/>
    <property type="gene ID" value="ENSPKIG00000009447.1"/>
</dbReference>
<dbReference type="FunFam" id="2.60.120.970:FF:000003">
    <property type="entry name" value="Growth differentiation factor 11"/>
    <property type="match status" value="1"/>
</dbReference>
<dbReference type="CDD" id="cd19388">
    <property type="entry name" value="TGF_beta_GDF8"/>
    <property type="match status" value="1"/>
</dbReference>
<dbReference type="Gene3D" id="2.10.90.10">
    <property type="entry name" value="Cystine-knot cytokines"/>
    <property type="match status" value="1"/>
</dbReference>
<dbReference type="AlphaFoldDB" id="A0A3B3SAU3"/>
<dbReference type="CTD" id="798441"/>
<dbReference type="RefSeq" id="XP_023670615.1">
    <property type="nucleotide sequence ID" value="XM_023814847.2"/>
</dbReference>
<protein>
    <recommendedName>
        <fullName evidence="10 13">Growth/differentiation factor 8</fullName>
        <shortName evidence="13">GDF-8</shortName>
    </recommendedName>
    <alternativeName>
        <fullName evidence="11 13">Myostatin</fullName>
    </alternativeName>
</protein>
<dbReference type="GO" id="GO:0045967">
    <property type="term" value="P:negative regulation of growth rate"/>
    <property type="evidence" value="ECO:0007669"/>
    <property type="project" value="Ensembl"/>
</dbReference>
<evidence type="ECO:0000256" key="13">
    <source>
        <dbReference type="RuleBase" id="RU369049"/>
    </source>
</evidence>